<dbReference type="Pfam" id="PF10027">
    <property type="entry name" value="DUF2269"/>
    <property type="match status" value="1"/>
</dbReference>
<feature type="transmembrane region" description="Helical" evidence="1">
    <location>
        <begin position="53"/>
        <end position="74"/>
    </location>
</feature>
<reference evidence="2 3" key="1">
    <citation type="journal article" date="2021" name="Int. J. Syst. Evol. Microbiol.">
        <title>Reticulibacter mediterranei gen. nov., sp. nov., within the new family Reticulibacteraceae fam. nov., and Ktedonospora formicarum gen. nov., sp. nov., Ktedonobacter robiniae sp. nov., Dictyobacter formicarum sp. nov. and Dictyobacter arantiisoli sp. nov., belonging to the class Ktedonobacteria.</title>
        <authorList>
            <person name="Yabe S."/>
            <person name="Zheng Y."/>
            <person name="Wang C.M."/>
            <person name="Sakai Y."/>
            <person name="Abe K."/>
            <person name="Yokota A."/>
            <person name="Donadio S."/>
            <person name="Cavaletti L."/>
            <person name="Monciardini P."/>
        </authorList>
    </citation>
    <scope>NUCLEOTIDE SEQUENCE [LARGE SCALE GENOMIC DNA]</scope>
    <source>
        <strain evidence="2 3">SOSP1-9</strain>
    </source>
</reference>
<dbReference type="EMBL" id="BNJJ01000010">
    <property type="protein sequence ID" value="GHO85720.1"/>
    <property type="molecule type" value="Genomic_DNA"/>
</dbReference>
<name>A0ABQ3VI43_9CHLR</name>
<organism evidence="2 3">
    <name type="scientific">Dictyobacter formicarum</name>
    <dbReference type="NCBI Taxonomy" id="2778368"/>
    <lineage>
        <taxon>Bacteria</taxon>
        <taxon>Bacillati</taxon>
        <taxon>Chloroflexota</taxon>
        <taxon>Ktedonobacteria</taxon>
        <taxon>Ktedonobacterales</taxon>
        <taxon>Dictyobacteraceae</taxon>
        <taxon>Dictyobacter</taxon>
    </lineage>
</organism>
<keyword evidence="1" id="KW-1133">Transmembrane helix</keyword>
<accession>A0ABQ3VI43</accession>
<comment type="caution">
    <text evidence="2">The sequence shown here is derived from an EMBL/GenBank/DDBJ whole genome shotgun (WGS) entry which is preliminary data.</text>
</comment>
<keyword evidence="1" id="KW-0812">Transmembrane</keyword>
<feature type="transmembrane region" description="Helical" evidence="1">
    <location>
        <begin position="80"/>
        <end position="98"/>
    </location>
</feature>
<proteinExistence type="predicted"/>
<evidence type="ECO:0000313" key="3">
    <source>
        <dbReference type="Proteomes" id="UP000635565"/>
    </source>
</evidence>
<protein>
    <recommendedName>
        <fullName evidence="4">DUF2269 domain-containing protein</fullName>
    </recommendedName>
</protein>
<dbReference type="Proteomes" id="UP000635565">
    <property type="component" value="Unassembled WGS sequence"/>
</dbReference>
<feature type="transmembrane region" description="Helical" evidence="1">
    <location>
        <begin position="133"/>
        <end position="151"/>
    </location>
</feature>
<evidence type="ECO:0000256" key="1">
    <source>
        <dbReference type="SAM" id="Phobius"/>
    </source>
</evidence>
<gene>
    <name evidence="2" type="ORF">KSZ_37260</name>
</gene>
<feature type="transmembrane region" description="Helical" evidence="1">
    <location>
        <begin position="6"/>
        <end position="32"/>
    </location>
</feature>
<dbReference type="InterPro" id="IPR018729">
    <property type="entry name" value="DUF2269_transmembrane"/>
</dbReference>
<sequence length="185" mass="19903">MTLYPYILLLHIVGVIGLFIALSLELAVMFRLRAAKTTTQVHEWLTLSRVIDLVLPVSAVFILISGLVLTFSVWGWGHAWIELSLGLLVLLGILGPVINGPRMKAIHVAAQAAPAGEIPPALRKVISNPVLRIYAPIPGLVALGAVIMMVLKLDWLGSGMVVALALIVGLIFAFARKGHGIHFVK</sequence>
<feature type="transmembrane region" description="Helical" evidence="1">
    <location>
        <begin position="157"/>
        <end position="175"/>
    </location>
</feature>
<keyword evidence="1" id="KW-0472">Membrane</keyword>
<dbReference type="RefSeq" id="WP_201363361.1">
    <property type="nucleotide sequence ID" value="NZ_BNJJ01000010.1"/>
</dbReference>
<keyword evidence="3" id="KW-1185">Reference proteome</keyword>
<evidence type="ECO:0008006" key="4">
    <source>
        <dbReference type="Google" id="ProtNLM"/>
    </source>
</evidence>
<evidence type="ECO:0000313" key="2">
    <source>
        <dbReference type="EMBL" id="GHO85720.1"/>
    </source>
</evidence>